<evidence type="ECO:0000313" key="2">
    <source>
        <dbReference type="Proteomes" id="UP000032266"/>
    </source>
</evidence>
<reference evidence="1 2" key="1">
    <citation type="submission" date="2014-01" db="EMBL/GenBank/DDBJ databases">
        <title>Full genme sequencing of cellulolytic bacterium Gynuella sunshinyii YC6258T gen. nov., sp. nov.</title>
        <authorList>
            <person name="Khan H."/>
            <person name="Chung E.J."/>
            <person name="Chung Y.R."/>
        </authorList>
    </citation>
    <scope>NUCLEOTIDE SEQUENCE [LARGE SCALE GENOMIC DNA]</scope>
    <source>
        <strain evidence="1 2">YC6258</strain>
    </source>
</reference>
<organism evidence="1 2">
    <name type="scientific">Gynuella sunshinyii YC6258</name>
    <dbReference type="NCBI Taxonomy" id="1445510"/>
    <lineage>
        <taxon>Bacteria</taxon>
        <taxon>Pseudomonadati</taxon>
        <taxon>Pseudomonadota</taxon>
        <taxon>Gammaproteobacteria</taxon>
        <taxon>Oceanospirillales</taxon>
        <taxon>Saccharospirillaceae</taxon>
        <taxon>Gynuella</taxon>
    </lineage>
</organism>
<name>A0A0C5VT11_9GAMM</name>
<proteinExistence type="predicted"/>
<dbReference type="KEGG" id="gsn:YC6258_01411"/>
<keyword evidence="2" id="KW-1185">Reference proteome</keyword>
<gene>
    <name evidence="1" type="ORF">YC6258_01411</name>
</gene>
<dbReference type="Proteomes" id="UP000032266">
    <property type="component" value="Chromosome"/>
</dbReference>
<protein>
    <submittedName>
        <fullName evidence="1">Uncharacterized protein</fullName>
    </submittedName>
</protein>
<sequence length="59" mass="6839">MNEQEYIFENSTRLLQKIPTLCFYTKEYSVDVSEKARVMHSYASNPTPIIHNQSPLAGF</sequence>
<evidence type="ECO:0000313" key="1">
    <source>
        <dbReference type="EMBL" id="AJQ93459.1"/>
    </source>
</evidence>
<dbReference type="HOGENOM" id="CLU_2954060_0_0_6"/>
<dbReference type="AlphaFoldDB" id="A0A0C5VT11"/>
<dbReference type="EMBL" id="CP007142">
    <property type="protein sequence ID" value="AJQ93459.1"/>
    <property type="molecule type" value="Genomic_DNA"/>
</dbReference>
<accession>A0A0C5VT11</accession>